<dbReference type="GO" id="GO:0016787">
    <property type="term" value="F:hydrolase activity"/>
    <property type="evidence" value="ECO:0007669"/>
    <property type="project" value="UniProtKB-KW"/>
</dbReference>
<dbReference type="Proteomes" id="UP000524246">
    <property type="component" value="Unassembled WGS sequence"/>
</dbReference>
<dbReference type="Gene3D" id="3.40.720.10">
    <property type="entry name" value="Alkaline Phosphatase, subunit A"/>
    <property type="match status" value="1"/>
</dbReference>
<evidence type="ECO:0000259" key="2">
    <source>
        <dbReference type="Pfam" id="PF00884"/>
    </source>
</evidence>
<accession>A0A7X9IJS6</accession>
<keyword evidence="1" id="KW-0472">Membrane</keyword>
<feature type="transmembrane region" description="Helical" evidence="1">
    <location>
        <begin position="49"/>
        <end position="66"/>
    </location>
</feature>
<organism evidence="3 4">
    <name type="scientific">SAR324 cluster bacterium</name>
    <dbReference type="NCBI Taxonomy" id="2024889"/>
    <lineage>
        <taxon>Bacteria</taxon>
        <taxon>Deltaproteobacteria</taxon>
        <taxon>SAR324 cluster</taxon>
    </lineage>
</organism>
<dbReference type="EMBL" id="JAAZON010000180">
    <property type="protein sequence ID" value="NMC62369.1"/>
    <property type="molecule type" value="Genomic_DNA"/>
</dbReference>
<evidence type="ECO:0000256" key="1">
    <source>
        <dbReference type="SAM" id="Phobius"/>
    </source>
</evidence>
<feature type="transmembrane region" description="Helical" evidence="1">
    <location>
        <begin position="114"/>
        <end position="130"/>
    </location>
</feature>
<feature type="domain" description="Sulfatase N-terminal" evidence="2">
    <location>
        <begin position="184"/>
        <end position="498"/>
    </location>
</feature>
<feature type="transmembrane region" description="Helical" evidence="1">
    <location>
        <begin position="73"/>
        <end position="94"/>
    </location>
</feature>
<dbReference type="AlphaFoldDB" id="A0A7X9IJS6"/>
<evidence type="ECO:0000313" key="3">
    <source>
        <dbReference type="EMBL" id="NMC62369.1"/>
    </source>
</evidence>
<feature type="transmembrane region" description="Helical" evidence="1">
    <location>
        <begin position="137"/>
        <end position="158"/>
    </location>
</feature>
<proteinExistence type="predicted"/>
<evidence type="ECO:0000313" key="4">
    <source>
        <dbReference type="Proteomes" id="UP000524246"/>
    </source>
</evidence>
<dbReference type="InterPro" id="IPR017850">
    <property type="entry name" value="Alkaline_phosphatase_core_sf"/>
</dbReference>
<sequence length="568" mass="65171">MLNFARFTKSLAGLLSLCFLLFFAFPLLLFSQNADEFNYGFLSLLPEGLLYLLPVVLGLAFFLSFLPERLFSLMSAALLVLIVLVYVQGLFLVWEYGPFNGELIKWSHFKKEEWIDGLIWFFFLSLALFYHQRLRKFYFPLLLFVLVALSMSLASELFTKESKFPNDSEAIKNDSLFSFSNSKNALVIVLDTFVSPAFEEIMKRQAELASIFSGFTYYPNTLAPFSTTAPSIPSLLSGTQYDNSEPIKDYLSRVLPFSSLPSQMHANGYQTDTMTMSVICPRIKGSCHALNKIVARDPGEAKFREYLELMDFTLFRVLPQVLKKKVYNNEKWLLQRVLHKGGSPRSLFNSVRFADVFERRIHTDSAKPTFKFLHLMIPHPPIHFKADCSIIKKEEELTYLKQKKKAFEGQAICSLRLLEKMFSAMKKNGVFDSSLIIVTADHGHALRYLTQREGEVPALMEQAMPLLLLKEAGVNGTEPYKVSNAPAYLIDIPKTVADFFDLSFKFPGESLLSLPETKDRLRYYWSYGWHDEFWKKTYMPKMHGYVVSGNVRDPRSWSQGKSLAPPER</sequence>
<comment type="caution">
    <text evidence="3">The sequence shown here is derived from an EMBL/GenBank/DDBJ whole genome shotgun (WGS) entry which is preliminary data.</text>
</comment>
<gene>
    <name evidence="3" type="ORF">GYA55_04305</name>
</gene>
<dbReference type="GO" id="GO:0016740">
    <property type="term" value="F:transferase activity"/>
    <property type="evidence" value="ECO:0007669"/>
    <property type="project" value="UniProtKB-KW"/>
</dbReference>
<keyword evidence="1" id="KW-1133">Transmembrane helix</keyword>
<reference evidence="3 4" key="1">
    <citation type="journal article" date="2020" name="Biotechnol. Biofuels">
        <title>New insights from the biogas microbiome by comprehensive genome-resolved metagenomics of nearly 1600 species originating from multiple anaerobic digesters.</title>
        <authorList>
            <person name="Campanaro S."/>
            <person name="Treu L."/>
            <person name="Rodriguez-R L.M."/>
            <person name="Kovalovszki A."/>
            <person name="Ziels R.M."/>
            <person name="Maus I."/>
            <person name="Zhu X."/>
            <person name="Kougias P.G."/>
            <person name="Basile A."/>
            <person name="Luo G."/>
            <person name="Schluter A."/>
            <person name="Konstantinidis K.T."/>
            <person name="Angelidaki I."/>
        </authorList>
    </citation>
    <scope>NUCLEOTIDE SEQUENCE [LARGE SCALE GENOMIC DNA]</scope>
    <source>
        <strain evidence="3">AS27yjCOA_65</strain>
    </source>
</reference>
<dbReference type="Pfam" id="PF00884">
    <property type="entry name" value="Sulfatase"/>
    <property type="match status" value="1"/>
</dbReference>
<keyword evidence="1" id="KW-0812">Transmembrane</keyword>
<protein>
    <submittedName>
        <fullName evidence="3">Sulfatase-like hydrolase/transferase</fullName>
    </submittedName>
</protein>
<keyword evidence="3" id="KW-0808">Transferase</keyword>
<dbReference type="InterPro" id="IPR000917">
    <property type="entry name" value="Sulfatase_N"/>
</dbReference>
<keyword evidence="3" id="KW-0378">Hydrolase</keyword>
<dbReference type="SUPFAM" id="SSF53649">
    <property type="entry name" value="Alkaline phosphatase-like"/>
    <property type="match status" value="1"/>
</dbReference>
<name>A0A7X9IJS6_9DELT</name>